<keyword evidence="13" id="KW-1039">Host endosome</keyword>
<evidence type="ECO:0000256" key="17">
    <source>
        <dbReference type="SAM" id="Phobius"/>
    </source>
</evidence>
<dbReference type="HAMAP" id="MF_04033">
    <property type="entry name" value="HSV_GH"/>
    <property type="match status" value="1"/>
</dbReference>
<keyword evidence="6 17" id="KW-0812">Transmembrane</keyword>
<evidence type="ECO:0000256" key="11">
    <source>
        <dbReference type="ARBA" id="ARBA00022981"/>
    </source>
</evidence>
<keyword evidence="3" id="KW-1032">Host cell membrane</keyword>
<keyword evidence="4" id="KW-1169">Fusion of virus membrane with host cell membrane</keyword>
<keyword evidence="11" id="KW-0730">Sialic acid</keyword>
<keyword evidence="8" id="KW-0946">Virion</keyword>
<keyword evidence="10" id="KW-0261">Viral envelope protein</keyword>
<evidence type="ECO:0000313" key="19">
    <source>
        <dbReference type="EMBL" id="AKG51604.1"/>
    </source>
</evidence>
<keyword evidence="16" id="KW-1160">Virus entry into host cell</keyword>
<evidence type="ECO:0000256" key="2">
    <source>
        <dbReference type="ARBA" id="ARBA00022506"/>
    </source>
</evidence>
<evidence type="ECO:0000256" key="6">
    <source>
        <dbReference type="ARBA" id="ARBA00022692"/>
    </source>
</evidence>
<dbReference type="Pfam" id="PF17488">
    <property type="entry name" value="Herpes_glycoH_C"/>
    <property type="match status" value="1"/>
</dbReference>
<comment type="subcellular location">
    <subcellularLocation>
        <location evidence="1">Virion membrane</location>
        <topology evidence="1">Single-pass type I membrane protein</topology>
    </subcellularLocation>
</comment>
<dbReference type="GO" id="GO:0046718">
    <property type="term" value="P:symbiont entry into host cell"/>
    <property type="evidence" value="ECO:0007669"/>
    <property type="project" value="UniProtKB-KW"/>
</dbReference>
<keyword evidence="15" id="KW-0325">Glycoprotein</keyword>
<dbReference type="InterPro" id="IPR003493">
    <property type="entry name" value="Herpes_gH"/>
</dbReference>
<dbReference type="GO" id="GO:0055036">
    <property type="term" value="C:virion membrane"/>
    <property type="evidence" value="ECO:0007669"/>
    <property type="project" value="UniProtKB-SubCell"/>
</dbReference>
<evidence type="ECO:0000256" key="12">
    <source>
        <dbReference type="ARBA" id="ARBA00022989"/>
    </source>
</evidence>
<protein>
    <submittedName>
        <fullName evidence="19">UL75</fullName>
    </submittedName>
</protein>
<dbReference type="OrthoDB" id="6856at10239"/>
<feature type="transmembrane region" description="Helical" evidence="17">
    <location>
        <begin position="694"/>
        <end position="712"/>
    </location>
</feature>
<reference evidence="19 20" key="1">
    <citation type="journal article" date="2001" name="Arch. Virol.">
        <title>Isolation and characterization of an endogenous cytomegalovirus (BaCMV) from baboons.</title>
        <authorList>
            <person name="Blewett E.L."/>
            <person name="White G."/>
            <person name="Saliki J.T."/>
            <person name="Eberle R."/>
        </authorList>
    </citation>
    <scope>NUCLEOTIDE SEQUENCE [LARGE SCALE GENOMIC DNA]</scope>
    <source>
        <strain evidence="19">OCOM4-52</strain>
    </source>
</reference>
<evidence type="ECO:0000256" key="16">
    <source>
        <dbReference type="ARBA" id="ARBA00023296"/>
    </source>
</evidence>
<dbReference type="EMBL" id="KR351281">
    <property type="protein sequence ID" value="AKG51604.1"/>
    <property type="molecule type" value="Genomic_DNA"/>
</dbReference>
<proteinExistence type="inferred from homology"/>
<sequence length="718" mass="81418">MLRSLLLGCAVTWLIMQAVLCTDVFPRMTLELNRRPIKFLRENSTKCDNNGTEKNITTVKESAITFNFYKDKRYTSFQLPRCLFTGTLAESFLNQVDLSKTLKQYFDTLNTYATVSEGNLRYKYYGQNLTEQDHLKDQPSTIPPPANINLQNTLFYGGDIATINASGFHKPMFNGTCDLFQDSELLFTVKETCLYQAFYTEENDYMQITLTDQFLVLTVVMRGTPLVLIFGNITRLAFKAPYRPENFILRKTSKHTLILIVKKEHLIYHTYVNQKDFLDLILSSNYQNLETALLIWNQYAVHVLQHGHCHTMTPQTVQTAFTYGLLLYIASTSANDKASVSRVIDQHASILLAQDFVTSCMSRMQPRTTLLLYPTAVELANITMKNGKISSVLTLSRLIYILSKQNQHNLITLKDMEHLRDLILSIHKSHLASFISRFARQELYLASGIIHSMLNYSNARREIFVLETGLCTLAELSHWSQLIGSEEHVHVSDLYSPCAGSGRRDHALEHLSAMFPKATNSKTLRTALSVLNTLRPQTFTTFPEVSCISTEKSFAVLTVSPTITYTISSEYIVKGVSFPVVTTVVGRSIIITRVIANATCSSSSSKHESLPIVMIRNITLEQCDFCQSAMVEYDDSQGIVNVLYIHDRQDLLFALDSSNQIFQKHPRTHYLMLLKNGTTVEVTEAVVDMTDTHIALIVIYALAAIFGLYLLYRVIRLL</sequence>
<evidence type="ECO:0000256" key="4">
    <source>
        <dbReference type="ARBA" id="ARBA00022521"/>
    </source>
</evidence>
<dbReference type="KEGG" id="vg:24284859"/>
<keyword evidence="7" id="KW-0732">Signal</keyword>
<keyword evidence="2" id="KW-1168">Fusion of virus membrane with host membrane</keyword>
<evidence type="ECO:0000256" key="1">
    <source>
        <dbReference type="ARBA" id="ARBA00004563"/>
    </source>
</evidence>
<keyword evidence="5" id="KW-1162">Viral penetration into host cytoplasm</keyword>
<accession>A0A0F7CSV4</accession>
<keyword evidence="12 17" id="KW-1133">Transmembrane helix</keyword>
<evidence type="ECO:0000313" key="20">
    <source>
        <dbReference type="Proteomes" id="UP000171701"/>
    </source>
</evidence>
<evidence type="ECO:0000259" key="18">
    <source>
        <dbReference type="Pfam" id="PF17488"/>
    </source>
</evidence>
<evidence type="ECO:0000256" key="8">
    <source>
        <dbReference type="ARBA" id="ARBA00022844"/>
    </source>
</evidence>
<organism evidence="19 20">
    <name type="scientific">Papiine betaherpesvirus 4</name>
    <dbReference type="NCBI Taxonomy" id="2560624"/>
    <lineage>
        <taxon>Viruses</taxon>
        <taxon>Duplodnaviria</taxon>
        <taxon>Heunggongvirae</taxon>
        <taxon>Peploviricota</taxon>
        <taxon>Herviviricetes</taxon>
        <taxon>Herpesvirales</taxon>
        <taxon>Orthoherpesviridae</taxon>
        <taxon>Betaherpesvirinae</taxon>
        <taxon>Cytomegalovirus</taxon>
        <taxon>Cytomegalovirus papiinebeta4</taxon>
    </lineage>
</organism>
<keyword evidence="14 17" id="KW-0472">Membrane</keyword>
<feature type="domain" description="Herpesvirus glycoprotein H C-terminal" evidence="18">
    <location>
        <begin position="545"/>
        <end position="684"/>
    </location>
</feature>
<dbReference type="Proteomes" id="UP000171701">
    <property type="component" value="Segment"/>
</dbReference>
<dbReference type="InterPro" id="IPR035305">
    <property type="entry name" value="Herpes_glycoH_C"/>
</dbReference>
<evidence type="ECO:0000256" key="14">
    <source>
        <dbReference type="ARBA" id="ARBA00023136"/>
    </source>
</evidence>
<evidence type="ECO:0000256" key="13">
    <source>
        <dbReference type="ARBA" id="ARBA00023046"/>
    </source>
</evidence>
<evidence type="ECO:0000256" key="9">
    <source>
        <dbReference type="ARBA" id="ARBA00022870"/>
    </source>
</evidence>
<keyword evidence="9" id="KW-1043">Host membrane</keyword>
<dbReference type="Pfam" id="PF02489">
    <property type="entry name" value="Herpes_glycop_H"/>
    <property type="match status" value="1"/>
</dbReference>
<dbReference type="Gene3D" id="2.60.40.3190">
    <property type="entry name" value="Herpesvirus glycoprotein H, C-terminal domain"/>
    <property type="match status" value="1"/>
</dbReference>
<evidence type="ECO:0000256" key="7">
    <source>
        <dbReference type="ARBA" id="ARBA00022729"/>
    </source>
</evidence>
<dbReference type="GO" id="GO:0019031">
    <property type="term" value="C:viral envelope"/>
    <property type="evidence" value="ECO:0007669"/>
    <property type="project" value="UniProtKB-KW"/>
</dbReference>
<evidence type="ECO:0000256" key="10">
    <source>
        <dbReference type="ARBA" id="ARBA00022879"/>
    </source>
</evidence>
<evidence type="ECO:0000256" key="5">
    <source>
        <dbReference type="ARBA" id="ARBA00022595"/>
    </source>
</evidence>
<reference evidence="19 20" key="2">
    <citation type="journal article" date="2015" name="Genome Announc.">
        <title>Complete Genome Sequences of Mandrillus leucophaeus and Papio ursinus Cytomegaloviruses.</title>
        <authorList>
            <person name="Blewett E.L."/>
            <person name="Sherrod C.J."/>
            <person name="Texier J.R."/>
            <person name="Conrad T.M."/>
            <person name="Dittmer D.P."/>
        </authorList>
    </citation>
    <scope>NUCLEOTIDE SEQUENCE [LARGE SCALE GENOMIC DNA]</scope>
    <source>
        <strain evidence="19">OCOM4-52</strain>
    </source>
</reference>
<dbReference type="InterPro" id="IPR038172">
    <property type="entry name" value="Herpes_glycoH_C_sf"/>
</dbReference>
<name>A0A0F7CSV4_9BETA</name>
<dbReference type="GO" id="GO:0019064">
    <property type="term" value="P:fusion of virus membrane with host plasma membrane"/>
    <property type="evidence" value="ECO:0007669"/>
    <property type="project" value="UniProtKB-KW"/>
</dbReference>
<evidence type="ECO:0000256" key="3">
    <source>
        <dbReference type="ARBA" id="ARBA00022511"/>
    </source>
</evidence>
<evidence type="ECO:0000256" key="15">
    <source>
        <dbReference type="ARBA" id="ARBA00023180"/>
    </source>
</evidence>
<keyword evidence="20" id="KW-1185">Reference proteome</keyword>